<reference evidence="2" key="1">
    <citation type="submission" date="2021-05" db="EMBL/GenBank/DDBJ databases">
        <authorList>
            <person name="Alioto T."/>
            <person name="Alioto T."/>
            <person name="Gomez Garrido J."/>
        </authorList>
    </citation>
    <scope>NUCLEOTIDE SEQUENCE</scope>
</reference>
<dbReference type="EMBL" id="HBUF01059829">
    <property type="protein sequence ID" value="CAG6625403.1"/>
    <property type="molecule type" value="Transcribed_RNA"/>
</dbReference>
<dbReference type="EMBL" id="HBUF01408475">
    <property type="protein sequence ID" value="CAG6738560.1"/>
    <property type="molecule type" value="Transcribed_RNA"/>
</dbReference>
<sequence>MEHLQEQLDEEFGQFRQYLESHGVRVALAKSLSNLKKEAERPANPVSFIVDQLQPDGPCAKEDRRIAELNQIIEMLKEQIAMLEAKAKEEAEAAAKAKTEQDAEEAKNETAEGGNA</sequence>
<accession>A0A8D8Q595</accession>
<dbReference type="EMBL" id="HBUF01059828">
    <property type="protein sequence ID" value="CAG6625402.1"/>
    <property type="molecule type" value="Transcribed_RNA"/>
</dbReference>
<organism evidence="2">
    <name type="scientific">Cacopsylla melanoneura</name>
    <dbReference type="NCBI Taxonomy" id="428564"/>
    <lineage>
        <taxon>Eukaryota</taxon>
        <taxon>Metazoa</taxon>
        <taxon>Ecdysozoa</taxon>
        <taxon>Arthropoda</taxon>
        <taxon>Hexapoda</taxon>
        <taxon>Insecta</taxon>
        <taxon>Pterygota</taxon>
        <taxon>Neoptera</taxon>
        <taxon>Paraneoptera</taxon>
        <taxon>Hemiptera</taxon>
        <taxon>Sternorrhyncha</taxon>
        <taxon>Psylloidea</taxon>
        <taxon>Psyllidae</taxon>
        <taxon>Psyllinae</taxon>
        <taxon>Cacopsylla</taxon>
    </lineage>
</organism>
<dbReference type="EMBL" id="HBUF01408476">
    <property type="protein sequence ID" value="CAG6738561.1"/>
    <property type="molecule type" value="Transcribed_RNA"/>
</dbReference>
<feature type="region of interest" description="Disordered" evidence="1">
    <location>
        <begin position="89"/>
        <end position="116"/>
    </location>
</feature>
<feature type="compositionally biased region" description="Basic and acidic residues" evidence="1">
    <location>
        <begin position="89"/>
        <end position="110"/>
    </location>
</feature>
<protein>
    <submittedName>
        <fullName evidence="2">Uncharacterized protein</fullName>
    </submittedName>
</protein>
<name>A0A8D8Q595_9HEMI</name>
<dbReference type="EMBL" id="HBUF01408474">
    <property type="protein sequence ID" value="CAG6738559.1"/>
    <property type="molecule type" value="Transcribed_RNA"/>
</dbReference>
<proteinExistence type="predicted"/>
<evidence type="ECO:0000313" key="2">
    <source>
        <dbReference type="EMBL" id="CAG6625403.1"/>
    </source>
</evidence>
<evidence type="ECO:0000256" key="1">
    <source>
        <dbReference type="SAM" id="MobiDB-lite"/>
    </source>
</evidence>
<dbReference type="AlphaFoldDB" id="A0A8D8Q595"/>
<dbReference type="EMBL" id="HBUF01059827">
    <property type="protein sequence ID" value="CAG6625401.1"/>
    <property type="molecule type" value="Transcribed_RNA"/>
</dbReference>